<keyword evidence="3" id="KW-0804">Transcription</keyword>
<protein>
    <submittedName>
        <fullName evidence="5">LacI family DNA-binding transcriptional regulator</fullName>
    </submittedName>
</protein>
<dbReference type="Pfam" id="PF13377">
    <property type="entry name" value="Peripla_BP_3"/>
    <property type="match status" value="1"/>
</dbReference>
<dbReference type="InterPro" id="IPR010982">
    <property type="entry name" value="Lambda_DNA-bd_dom_sf"/>
</dbReference>
<dbReference type="GO" id="GO:0003700">
    <property type="term" value="F:DNA-binding transcription factor activity"/>
    <property type="evidence" value="ECO:0007669"/>
    <property type="project" value="TreeGrafter"/>
</dbReference>
<reference evidence="5" key="2">
    <citation type="journal article" date="2021" name="PeerJ">
        <title>Extensive microbial diversity within the chicken gut microbiome revealed by metagenomics and culture.</title>
        <authorList>
            <person name="Gilroy R."/>
            <person name="Ravi A."/>
            <person name="Getino M."/>
            <person name="Pursley I."/>
            <person name="Horton D.L."/>
            <person name="Alikhan N.F."/>
            <person name="Baker D."/>
            <person name="Gharbi K."/>
            <person name="Hall N."/>
            <person name="Watson M."/>
            <person name="Adriaenssens E.M."/>
            <person name="Foster-Nyarko E."/>
            <person name="Jarju S."/>
            <person name="Secka A."/>
            <person name="Antonio M."/>
            <person name="Oren A."/>
            <person name="Chaudhuri R.R."/>
            <person name="La Ragione R."/>
            <person name="Hildebrand F."/>
            <person name="Pallen M.J."/>
        </authorList>
    </citation>
    <scope>NUCLEOTIDE SEQUENCE</scope>
    <source>
        <strain evidence="5">CHK123-3438</strain>
    </source>
</reference>
<dbReference type="SUPFAM" id="SSF47413">
    <property type="entry name" value="lambda repressor-like DNA-binding domains"/>
    <property type="match status" value="1"/>
</dbReference>
<dbReference type="CDD" id="cd01392">
    <property type="entry name" value="HTH_LacI"/>
    <property type="match status" value="1"/>
</dbReference>
<dbReference type="EMBL" id="DVKS01000088">
    <property type="protein sequence ID" value="HIT41512.1"/>
    <property type="molecule type" value="Genomic_DNA"/>
</dbReference>
<dbReference type="Gene3D" id="1.10.260.40">
    <property type="entry name" value="lambda repressor-like DNA-binding domains"/>
    <property type="match status" value="1"/>
</dbReference>
<organism evidence="5 6">
    <name type="scientific">Candidatus Caccovicinus merdipullorum</name>
    <dbReference type="NCBI Taxonomy" id="2840724"/>
    <lineage>
        <taxon>Bacteria</taxon>
        <taxon>Bacillati</taxon>
        <taxon>Bacillota</taxon>
        <taxon>Clostridia</taxon>
        <taxon>Eubacteriales</taxon>
        <taxon>Candidatus Caccovicinus</taxon>
    </lineage>
</organism>
<dbReference type="PROSITE" id="PS50932">
    <property type="entry name" value="HTH_LACI_2"/>
    <property type="match status" value="1"/>
</dbReference>
<dbReference type="Gene3D" id="3.40.50.2300">
    <property type="match status" value="2"/>
</dbReference>
<dbReference type="GO" id="GO:0000976">
    <property type="term" value="F:transcription cis-regulatory region binding"/>
    <property type="evidence" value="ECO:0007669"/>
    <property type="project" value="TreeGrafter"/>
</dbReference>
<keyword evidence="2 5" id="KW-0238">DNA-binding</keyword>
<comment type="caution">
    <text evidence="5">The sequence shown here is derived from an EMBL/GenBank/DDBJ whole genome shotgun (WGS) entry which is preliminary data.</text>
</comment>
<evidence type="ECO:0000256" key="1">
    <source>
        <dbReference type="ARBA" id="ARBA00023015"/>
    </source>
</evidence>
<name>A0A9D1GJ84_9FIRM</name>
<keyword evidence="1" id="KW-0805">Transcription regulation</keyword>
<dbReference type="Pfam" id="PF00356">
    <property type="entry name" value="LacI"/>
    <property type="match status" value="1"/>
</dbReference>
<gene>
    <name evidence="5" type="ORF">IAB60_05300</name>
</gene>
<evidence type="ECO:0000256" key="2">
    <source>
        <dbReference type="ARBA" id="ARBA00023125"/>
    </source>
</evidence>
<accession>A0A9D1GJ84</accession>
<feature type="domain" description="HTH lacI-type" evidence="4">
    <location>
        <begin position="1"/>
        <end position="54"/>
    </location>
</feature>
<dbReference type="InterPro" id="IPR000843">
    <property type="entry name" value="HTH_LacI"/>
</dbReference>
<evidence type="ECO:0000313" key="6">
    <source>
        <dbReference type="Proteomes" id="UP000886860"/>
    </source>
</evidence>
<dbReference type="AlphaFoldDB" id="A0A9D1GJ84"/>
<evidence type="ECO:0000259" key="4">
    <source>
        <dbReference type="PROSITE" id="PS50932"/>
    </source>
</evidence>
<sequence>MTISEIAKLAEVSSAAVSRYLNGGSLSEEKRNRIKAVIEETGYVPSEYARTLRTKKTYHVGVIVPNIKSSTTARIVSGIGSVLQEKNYHMVLADTDNDAGQEVKYLEFFGNGQMDGVIYIAGAITRRHMEILKRYRIPVVVVGQMVSEFDCVYHDDFHAARDMVEVLLESGCRRPGMIFVTPKDKAAGEMRIRGAQAALGERGFIPEAVPCVEAGFTLEDGYEKMEELLKKRSDIDGVFCATDSLAVGAVMYLKEAGKRIPQDIRICSVGNNQASDIIDPRLSTAHYHYRTSGIEAARMLISKMRAGEERPRRQLMLGYEVLRRESTGTAADRHVLGGFGKRMQMPAGSALR</sequence>
<evidence type="ECO:0000313" key="5">
    <source>
        <dbReference type="EMBL" id="HIT41512.1"/>
    </source>
</evidence>
<dbReference type="InterPro" id="IPR046335">
    <property type="entry name" value="LacI/GalR-like_sensor"/>
</dbReference>
<dbReference type="Proteomes" id="UP000886860">
    <property type="component" value="Unassembled WGS sequence"/>
</dbReference>
<evidence type="ECO:0000256" key="3">
    <source>
        <dbReference type="ARBA" id="ARBA00023163"/>
    </source>
</evidence>
<dbReference type="PANTHER" id="PTHR30146:SF109">
    <property type="entry name" value="HTH-TYPE TRANSCRIPTIONAL REGULATOR GALS"/>
    <property type="match status" value="1"/>
</dbReference>
<proteinExistence type="predicted"/>
<dbReference type="CDD" id="cd01542">
    <property type="entry name" value="PBP1_TreR-like"/>
    <property type="match status" value="1"/>
</dbReference>
<dbReference type="SMART" id="SM00354">
    <property type="entry name" value="HTH_LACI"/>
    <property type="match status" value="1"/>
</dbReference>
<reference evidence="5" key="1">
    <citation type="submission" date="2020-10" db="EMBL/GenBank/DDBJ databases">
        <authorList>
            <person name="Gilroy R."/>
        </authorList>
    </citation>
    <scope>NUCLEOTIDE SEQUENCE</scope>
    <source>
        <strain evidence="5">CHK123-3438</strain>
    </source>
</reference>
<dbReference type="SUPFAM" id="SSF53822">
    <property type="entry name" value="Periplasmic binding protein-like I"/>
    <property type="match status" value="1"/>
</dbReference>
<dbReference type="InterPro" id="IPR028082">
    <property type="entry name" value="Peripla_BP_I"/>
</dbReference>
<dbReference type="PANTHER" id="PTHR30146">
    <property type="entry name" value="LACI-RELATED TRANSCRIPTIONAL REPRESSOR"/>
    <property type="match status" value="1"/>
</dbReference>